<name>A0A819BR59_9BILA</name>
<dbReference type="InterPro" id="IPR052736">
    <property type="entry name" value="Stf3_sulfotransferase"/>
</dbReference>
<dbReference type="Gene3D" id="3.40.50.300">
    <property type="entry name" value="P-loop containing nucleotide triphosphate hydrolases"/>
    <property type="match status" value="2"/>
</dbReference>
<dbReference type="PANTHER" id="PTHR36451">
    <property type="entry name" value="PAPS-DEPENDENT SULFOTRANSFERASE STF3"/>
    <property type="match status" value="1"/>
</dbReference>
<protein>
    <recommendedName>
        <fullName evidence="3">Sulfotransferase</fullName>
    </recommendedName>
</protein>
<evidence type="ECO:0000313" key="1">
    <source>
        <dbReference type="EMBL" id="CAF3806338.1"/>
    </source>
</evidence>
<dbReference type="SUPFAM" id="SSF52540">
    <property type="entry name" value="P-loop containing nucleoside triphosphate hydrolases"/>
    <property type="match status" value="1"/>
</dbReference>
<dbReference type="EMBL" id="CAJOAX010002584">
    <property type="protein sequence ID" value="CAF3806338.1"/>
    <property type="molecule type" value="Genomic_DNA"/>
</dbReference>
<organism evidence="1 2">
    <name type="scientific">Rotaria sordida</name>
    <dbReference type="NCBI Taxonomy" id="392033"/>
    <lineage>
        <taxon>Eukaryota</taxon>
        <taxon>Metazoa</taxon>
        <taxon>Spiralia</taxon>
        <taxon>Gnathifera</taxon>
        <taxon>Rotifera</taxon>
        <taxon>Eurotatoria</taxon>
        <taxon>Bdelloidea</taxon>
        <taxon>Philodinida</taxon>
        <taxon>Philodinidae</taxon>
        <taxon>Rotaria</taxon>
    </lineage>
</organism>
<dbReference type="InterPro" id="IPR027417">
    <property type="entry name" value="P-loop_NTPase"/>
</dbReference>
<evidence type="ECO:0008006" key="3">
    <source>
        <dbReference type="Google" id="ProtNLM"/>
    </source>
</evidence>
<dbReference type="AlphaFoldDB" id="A0A819BR59"/>
<evidence type="ECO:0000313" key="2">
    <source>
        <dbReference type="Proteomes" id="UP000663823"/>
    </source>
</evidence>
<sequence length="227" mass="26894">MVQMAASHACYPIEEDYEILRHAGYFPTFTHISGNEDCNPESWICNEISKDYAYDYHEIFLRMLNSVDMPQSHWLLKSPLHIFCLDKFLQIYPNALLIMTHRNLDEVLPSLCSLSLSGTEFYDNLMKDPIGVVHQIYDYFNLQWSNEFEMAIHNWLLKNPQGKQGRHTYSLDVFGLNREDIEKRYADYTKLFLSSTSPDKQIFIDKFNSIIIHKIFCIDFYSNFYHK</sequence>
<gene>
    <name evidence="1" type="ORF">OTI717_LOCUS18571</name>
</gene>
<accession>A0A819BR59</accession>
<dbReference type="Pfam" id="PF13469">
    <property type="entry name" value="Sulfotransfer_3"/>
    <property type="match status" value="1"/>
</dbReference>
<proteinExistence type="predicted"/>
<reference evidence="1" key="1">
    <citation type="submission" date="2021-02" db="EMBL/GenBank/DDBJ databases">
        <authorList>
            <person name="Nowell W R."/>
        </authorList>
    </citation>
    <scope>NUCLEOTIDE SEQUENCE</scope>
</reference>
<dbReference type="PANTHER" id="PTHR36451:SF1">
    <property type="entry name" value="OMEGA-HYDROXY-BETA-DIHYDROMENAQUINONE-9 SULFOTRANSFERASE STF3"/>
    <property type="match status" value="1"/>
</dbReference>
<comment type="caution">
    <text evidence="1">The sequence shown here is derived from an EMBL/GenBank/DDBJ whole genome shotgun (WGS) entry which is preliminary data.</text>
</comment>
<dbReference type="Proteomes" id="UP000663823">
    <property type="component" value="Unassembled WGS sequence"/>
</dbReference>